<dbReference type="EC" id="1.4.4.2" evidence="1"/>
<name>A0AC61RBW7_9BACT</name>
<evidence type="ECO:0000313" key="2">
    <source>
        <dbReference type="Proteomes" id="UP000306319"/>
    </source>
</evidence>
<keyword evidence="2" id="KW-1185">Reference proteome</keyword>
<reference evidence="1" key="1">
    <citation type="submission" date="2019-04" db="EMBL/GenBank/DDBJ databases">
        <title>Microbes associate with the intestines of laboratory mice.</title>
        <authorList>
            <person name="Navarre W."/>
            <person name="Wong E."/>
            <person name="Huang K."/>
            <person name="Tropini C."/>
            <person name="Ng K."/>
            <person name="Yu B."/>
        </authorList>
    </citation>
    <scope>NUCLEOTIDE SEQUENCE</scope>
    <source>
        <strain evidence="1">NM04_E33</strain>
    </source>
</reference>
<comment type="caution">
    <text evidence="1">The sequence shown here is derived from an EMBL/GenBank/DDBJ whole genome shotgun (WGS) entry which is preliminary data.</text>
</comment>
<dbReference type="EMBL" id="SRYB01000030">
    <property type="protein sequence ID" value="TGY77099.1"/>
    <property type="molecule type" value="Genomic_DNA"/>
</dbReference>
<sequence>MSDKFMPHTESEIREMLNKIGVASIDELYGDVPEEVIYREEYDIPSAMSEIELRRHINDLGSKNKTLTIFAGGGAYDHYAPSTVAHLLSRSEFYTAYTPYQPEISQGTLQYIFEYQSMISELTGMEATNASMYDGATAAAEAMFMMVASAKKKNRILISSTVSDRVIRVVETYAKFHGVNLTLIPEKEGITDLEEISTELSKGDVAGVIVPTPNKYGIIEDFTGLADTIHSSKGALAIFADPSTLAVLRTPSEWGADIACGDGQSLGMPLAFGGPYLGYISCSKSMLRKMPGRVVGATTDADGKRAYVLTLQAREQHIRREKATSNICSNQSLMALYATIYMSLLGKEGLKEVNVLSCDGAHYLYHRLIESGKFSPAFDKPFLKEFVVKTELDMEKINSKLLENGIMGGILLGNGMVEFAVTEKRTKEEIDRLVNLIVEG</sequence>
<evidence type="ECO:0000313" key="1">
    <source>
        <dbReference type="EMBL" id="TGY77099.1"/>
    </source>
</evidence>
<keyword evidence="1" id="KW-0560">Oxidoreductase</keyword>
<gene>
    <name evidence="1" type="ORF">E5331_16000</name>
</gene>
<organism evidence="1 2">
    <name type="scientific">Lepagella muris</name>
    <dbReference type="NCBI Taxonomy" id="3032870"/>
    <lineage>
        <taxon>Bacteria</taxon>
        <taxon>Pseudomonadati</taxon>
        <taxon>Bacteroidota</taxon>
        <taxon>Bacteroidia</taxon>
        <taxon>Bacteroidales</taxon>
        <taxon>Muribaculaceae</taxon>
        <taxon>Lepagella</taxon>
    </lineage>
</organism>
<accession>A0AC61RBW7</accession>
<proteinExistence type="predicted"/>
<protein>
    <submittedName>
        <fullName evidence="1">Aminomethyl-transferring glycine dehydrogenase subunit GcvPA</fullName>
        <ecNumber evidence="1">1.4.4.2</ecNumber>
    </submittedName>
</protein>
<dbReference type="Proteomes" id="UP000306319">
    <property type="component" value="Unassembled WGS sequence"/>
</dbReference>